<sequence>MPNSSQNPLITRRHGLGALASVALAGLLITLPACAGPLSAGADGTRSYTLPKAQLEELIGKKFPQQRRVSGVIDLTFQRPRLSLLPDTNRLGTSIDLTAAEMLLGTRYNGTVDLDYGIRFDAVDGSIRMTDVRVGKVDFATVPQQYQPLFARTAPRMVEQLLNGMVLHEIKPDQLAMVNGLGFRVGEVRVTREGLRVELLPALSAP</sequence>
<keyword evidence="1" id="KW-0732">Signal</keyword>
<name>A0ABV2Q7W4_9BURK</name>
<evidence type="ECO:0000313" key="3">
    <source>
        <dbReference type="Proteomes" id="UP001549320"/>
    </source>
</evidence>
<dbReference type="EMBL" id="JBEPSH010000004">
    <property type="protein sequence ID" value="MET4577136.1"/>
    <property type="molecule type" value="Genomic_DNA"/>
</dbReference>
<reference evidence="2 3" key="1">
    <citation type="submission" date="2024-06" db="EMBL/GenBank/DDBJ databases">
        <title>Sorghum-associated microbial communities from plants grown in Nebraska, USA.</title>
        <authorList>
            <person name="Schachtman D."/>
        </authorList>
    </citation>
    <scope>NUCLEOTIDE SEQUENCE [LARGE SCALE GENOMIC DNA]</scope>
    <source>
        <strain evidence="2 3">2709</strain>
    </source>
</reference>
<feature type="chain" id="PRO_5047301153" description="DUF1439 domain-containing protein" evidence="1">
    <location>
        <begin position="36"/>
        <end position="206"/>
    </location>
</feature>
<feature type="signal peptide" evidence="1">
    <location>
        <begin position="1"/>
        <end position="35"/>
    </location>
</feature>
<accession>A0ABV2Q7W4</accession>
<evidence type="ECO:0000313" key="2">
    <source>
        <dbReference type="EMBL" id="MET4577136.1"/>
    </source>
</evidence>
<dbReference type="InterPro" id="IPR006311">
    <property type="entry name" value="TAT_signal"/>
</dbReference>
<dbReference type="Proteomes" id="UP001549320">
    <property type="component" value="Unassembled WGS sequence"/>
</dbReference>
<dbReference type="Gene3D" id="3.15.10.40">
    <property type="entry name" value="Uncharacterised protein PF07273, DUF1439"/>
    <property type="match status" value="1"/>
</dbReference>
<gene>
    <name evidence="2" type="ORF">ABIE13_002247</name>
</gene>
<proteinExistence type="predicted"/>
<comment type="caution">
    <text evidence="2">The sequence shown here is derived from an EMBL/GenBank/DDBJ whole genome shotgun (WGS) entry which is preliminary data.</text>
</comment>
<evidence type="ECO:0000256" key="1">
    <source>
        <dbReference type="SAM" id="SignalP"/>
    </source>
</evidence>
<evidence type="ECO:0008006" key="4">
    <source>
        <dbReference type="Google" id="ProtNLM"/>
    </source>
</evidence>
<keyword evidence="3" id="KW-1185">Reference proteome</keyword>
<dbReference type="RefSeq" id="WP_354443269.1">
    <property type="nucleotide sequence ID" value="NZ_JBEPSH010000004.1"/>
</dbReference>
<dbReference type="PROSITE" id="PS51318">
    <property type="entry name" value="TAT"/>
    <property type="match status" value="1"/>
</dbReference>
<organism evidence="2 3">
    <name type="scientific">Ottowia thiooxydans</name>
    <dbReference type="NCBI Taxonomy" id="219182"/>
    <lineage>
        <taxon>Bacteria</taxon>
        <taxon>Pseudomonadati</taxon>
        <taxon>Pseudomonadota</taxon>
        <taxon>Betaproteobacteria</taxon>
        <taxon>Burkholderiales</taxon>
        <taxon>Comamonadaceae</taxon>
        <taxon>Ottowia</taxon>
    </lineage>
</organism>
<protein>
    <recommendedName>
        <fullName evidence="4">DUF1439 domain-containing protein</fullName>
    </recommendedName>
</protein>